<feature type="compositionally biased region" description="Polar residues" evidence="1">
    <location>
        <begin position="205"/>
        <end position="225"/>
    </location>
</feature>
<evidence type="ECO:0000313" key="2">
    <source>
        <dbReference type="EMBL" id="CAG8731113.1"/>
    </source>
</evidence>
<keyword evidence="3" id="KW-1185">Reference proteome</keyword>
<accession>A0A9N9NGE9</accession>
<dbReference type="AlphaFoldDB" id="A0A9N9NGE9"/>
<protein>
    <submittedName>
        <fullName evidence="2">12463_t:CDS:1</fullName>
    </submittedName>
</protein>
<feature type="compositionally biased region" description="Basic and acidic residues" evidence="1">
    <location>
        <begin position="164"/>
        <end position="190"/>
    </location>
</feature>
<proteinExistence type="predicted"/>
<sequence length="381" mass="43381">FHDDDMEGLPRKLSHDNSWKEDEATLANVVKDILGSLNSIWMNPAFDAEFASDQSEGTYVTDVIVPLIRATLNKLPIKKYAFLSRSERLKKLSSSSNITVTTPEHPSMDGNNILPPSVCSELPVIYQREINITSATSNLSEIEKSSESASSICTETKLLEDREKISNEIRERNRENRFRSQDPLSYDKDISQSNKNKVQKFMSEVSGSSSPQLNRDVTSATSNETKFQPSNTNFTLLYEKLCDAIILADRKTQEAIMCYYLFGKALIQRRNEIASEQQVDPESNIVSRILNKEVKAQLPADTSDSLLRKRIEKAKKLYRLFDAIGMDKIYRIHSFSADSISKLTKKEIQYIIDNVSFDYSIQIELHSDEKNPEHMTQLCEP</sequence>
<feature type="non-terminal residue" evidence="2">
    <location>
        <position position="1"/>
    </location>
</feature>
<comment type="caution">
    <text evidence="2">The sequence shown here is derived from an EMBL/GenBank/DDBJ whole genome shotgun (WGS) entry which is preliminary data.</text>
</comment>
<reference evidence="2" key="1">
    <citation type="submission" date="2021-06" db="EMBL/GenBank/DDBJ databases">
        <authorList>
            <person name="Kallberg Y."/>
            <person name="Tangrot J."/>
            <person name="Rosling A."/>
        </authorList>
    </citation>
    <scope>NUCLEOTIDE SEQUENCE</scope>
    <source>
        <strain evidence="2">IN212</strain>
    </source>
</reference>
<gene>
    <name evidence="2" type="ORF">RFULGI_LOCUS12141</name>
</gene>
<feature type="non-terminal residue" evidence="2">
    <location>
        <position position="381"/>
    </location>
</feature>
<organism evidence="2 3">
    <name type="scientific">Racocetra fulgida</name>
    <dbReference type="NCBI Taxonomy" id="60492"/>
    <lineage>
        <taxon>Eukaryota</taxon>
        <taxon>Fungi</taxon>
        <taxon>Fungi incertae sedis</taxon>
        <taxon>Mucoromycota</taxon>
        <taxon>Glomeromycotina</taxon>
        <taxon>Glomeromycetes</taxon>
        <taxon>Diversisporales</taxon>
        <taxon>Gigasporaceae</taxon>
        <taxon>Racocetra</taxon>
    </lineage>
</organism>
<dbReference type="OrthoDB" id="2407739at2759"/>
<dbReference type="EMBL" id="CAJVPZ010028341">
    <property type="protein sequence ID" value="CAG8731113.1"/>
    <property type="molecule type" value="Genomic_DNA"/>
</dbReference>
<dbReference type="Proteomes" id="UP000789396">
    <property type="component" value="Unassembled WGS sequence"/>
</dbReference>
<evidence type="ECO:0000313" key="3">
    <source>
        <dbReference type="Proteomes" id="UP000789396"/>
    </source>
</evidence>
<feature type="region of interest" description="Disordered" evidence="1">
    <location>
        <begin position="164"/>
        <end position="225"/>
    </location>
</feature>
<name>A0A9N9NGE9_9GLOM</name>
<evidence type="ECO:0000256" key="1">
    <source>
        <dbReference type="SAM" id="MobiDB-lite"/>
    </source>
</evidence>